<accession>A0A5B7CUT8</accession>
<organism evidence="1 2">
    <name type="scientific">Portunus trituberculatus</name>
    <name type="common">Swimming crab</name>
    <name type="synonym">Neptunus trituberculatus</name>
    <dbReference type="NCBI Taxonomy" id="210409"/>
    <lineage>
        <taxon>Eukaryota</taxon>
        <taxon>Metazoa</taxon>
        <taxon>Ecdysozoa</taxon>
        <taxon>Arthropoda</taxon>
        <taxon>Crustacea</taxon>
        <taxon>Multicrustacea</taxon>
        <taxon>Malacostraca</taxon>
        <taxon>Eumalacostraca</taxon>
        <taxon>Eucarida</taxon>
        <taxon>Decapoda</taxon>
        <taxon>Pleocyemata</taxon>
        <taxon>Brachyura</taxon>
        <taxon>Eubrachyura</taxon>
        <taxon>Portunoidea</taxon>
        <taxon>Portunidae</taxon>
        <taxon>Portuninae</taxon>
        <taxon>Portunus</taxon>
    </lineage>
</organism>
<dbReference type="AlphaFoldDB" id="A0A5B7CUT8"/>
<proteinExistence type="predicted"/>
<name>A0A5B7CUT8_PORTR</name>
<comment type="caution">
    <text evidence="1">The sequence shown here is derived from an EMBL/GenBank/DDBJ whole genome shotgun (WGS) entry which is preliminary data.</text>
</comment>
<evidence type="ECO:0000313" key="2">
    <source>
        <dbReference type="Proteomes" id="UP000324222"/>
    </source>
</evidence>
<sequence>MEHFLLQCPRFLSQHTALRSWLSALAIITLDMHTHPPGSLRRPPLLATCCPSPYLCLLEEDQPATTPVISTQDYPRAH</sequence>
<reference evidence="1 2" key="1">
    <citation type="submission" date="2019-05" db="EMBL/GenBank/DDBJ databases">
        <title>Another draft genome of Portunus trituberculatus and its Hox gene families provides insights of decapod evolution.</title>
        <authorList>
            <person name="Jeong J.-H."/>
            <person name="Song I."/>
            <person name="Kim S."/>
            <person name="Choi T."/>
            <person name="Kim D."/>
            <person name="Ryu S."/>
            <person name="Kim W."/>
        </authorList>
    </citation>
    <scope>NUCLEOTIDE SEQUENCE [LARGE SCALE GENOMIC DNA]</scope>
    <source>
        <tissue evidence="1">Muscle</tissue>
    </source>
</reference>
<protein>
    <submittedName>
        <fullName evidence="1">Uncharacterized protein</fullName>
    </submittedName>
</protein>
<keyword evidence="2" id="KW-1185">Reference proteome</keyword>
<dbReference type="EMBL" id="VSRR010000289">
    <property type="protein sequence ID" value="MPC13552.1"/>
    <property type="molecule type" value="Genomic_DNA"/>
</dbReference>
<evidence type="ECO:0000313" key="1">
    <source>
        <dbReference type="EMBL" id="MPC13552.1"/>
    </source>
</evidence>
<dbReference type="Proteomes" id="UP000324222">
    <property type="component" value="Unassembled WGS sequence"/>
</dbReference>
<gene>
    <name evidence="1" type="ORF">E2C01_006290</name>
</gene>